<reference evidence="1" key="1">
    <citation type="submission" date="2014-09" db="EMBL/GenBank/DDBJ databases">
        <authorList>
            <person name="Magalhaes I.L.F."/>
            <person name="Oliveira U."/>
            <person name="Santos F.R."/>
            <person name="Vidigal T.H.D.A."/>
            <person name="Brescovit A.D."/>
            <person name="Santos A.J."/>
        </authorList>
    </citation>
    <scope>NUCLEOTIDE SEQUENCE</scope>
    <source>
        <tissue evidence="1">Shoot tissue taken approximately 20 cm above the soil surface</tissue>
    </source>
</reference>
<protein>
    <submittedName>
        <fullName evidence="1">Uncharacterized protein</fullName>
    </submittedName>
</protein>
<name>A0A0A8XYM1_ARUDO</name>
<dbReference type="AlphaFoldDB" id="A0A0A8XYM1"/>
<dbReference type="EMBL" id="GBRH01281093">
    <property type="protein sequence ID" value="JAD16802.1"/>
    <property type="molecule type" value="Transcribed_RNA"/>
</dbReference>
<sequence>MIRLLKTLNPNTEELTFSPFFTFFLPPFSRSIPAFMAPKLPVVPGPALSACGLREIGAPKAISMTSADRSAL</sequence>
<reference evidence="1" key="2">
    <citation type="journal article" date="2015" name="Data Brief">
        <title>Shoot transcriptome of the giant reed, Arundo donax.</title>
        <authorList>
            <person name="Barrero R.A."/>
            <person name="Guerrero F.D."/>
            <person name="Moolhuijzen P."/>
            <person name="Goolsby J.A."/>
            <person name="Tidwell J."/>
            <person name="Bellgard S.E."/>
            <person name="Bellgard M.I."/>
        </authorList>
    </citation>
    <scope>NUCLEOTIDE SEQUENCE</scope>
    <source>
        <tissue evidence="1">Shoot tissue taken approximately 20 cm above the soil surface</tissue>
    </source>
</reference>
<evidence type="ECO:0000313" key="1">
    <source>
        <dbReference type="EMBL" id="JAD16802.1"/>
    </source>
</evidence>
<accession>A0A0A8XYM1</accession>
<organism evidence="1">
    <name type="scientific">Arundo donax</name>
    <name type="common">Giant reed</name>
    <name type="synonym">Donax arundinaceus</name>
    <dbReference type="NCBI Taxonomy" id="35708"/>
    <lineage>
        <taxon>Eukaryota</taxon>
        <taxon>Viridiplantae</taxon>
        <taxon>Streptophyta</taxon>
        <taxon>Embryophyta</taxon>
        <taxon>Tracheophyta</taxon>
        <taxon>Spermatophyta</taxon>
        <taxon>Magnoliopsida</taxon>
        <taxon>Liliopsida</taxon>
        <taxon>Poales</taxon>
        <taxon>Poaceae</taxon>
        <taxon>PACMAD clade</taxon>
        <taxon>Arundinoideae</taxon>
        <taxon>Arundineae</taxon>
        <taxon>Arundo</taxon>
    </lineage>
</organism>
<proteinExistence type="predicted"/>